<evidence type="ECO:0000313" key="2">
    <source>
        <dbReference type="EMBL" id="KZT11203.1"/>
    </source>
</evidence>
<protein>
    <submittedName>
        <fullName evidence="2">Uncharacterized protein</fullName>
    </submittedName>
</protein>
<feature type="compositionally biased region" description="Low complexity" evidence="1">
    <location>
        <begin position="23"/>
        <end position="32"/>
    </location>
</feature>
<keyword evidence="3" id="KW-1185">Reference proteome</keyword>
<evidence type="ECO:0000313" key="3">
    <source>
        <dbReference type="Proteomes" id="UP000076871"/>
    </source>
</evidence>
<proteinExistence type="predicted"/>
<dbReference type="RefSeq" id="XP_040768943.1">
    <property type="nucleotide sequence ID" value="XM_040905445.1"/>
</dbReference>
<dbReference type="GeneID" id="63822475"/>
<evidence type="ECO:0000256" key="1">
    <source>
        <dbReference type="SAM" id="MobiDB-lite"/>
    </source>
</evidence>
<name>A0A165H3S6_9APHY</name>
<dbReference type="AlphaFoldDB" id="A0A165H3S6"/>
<reference evidence="2 3" key="1">
    <citation type="journal article" date="2016" name="Mol. Biol. Evol.">
        <title>Comparative Genomics of Early-Diverging Mushroom-Forming Fungi Provides Insights into the Origins of Lignocellulose Decay Capabilities.</title>
        <authorList>
            <person name="Nagy L.G."/>
            <person name="Riley R."/>
            <person name="Tritt A."/>
            <person name="Adam C."/>
            <person name="Daum C."/>
            <person name="Floudas D."/>
            <person name="Sun H."/>
            <person name="Yadav J.S."/>
            <person name="Pangilinan J."/>
            <person name="Larsson K.H."/>
            <person name="Matsuura K."/>
            <person name="Barry K."/>
            <person name="Labutti K."/>
            <person name="Kuo R."/>
            <person name="Ohm R.A."/>
            <person name="Bhattacharya S.S."/>
            <person name="Shirouzu T."/>
            <person name="Yoshinaga Y."/>
            <person name="Martin F.M."/>
            <person name="Grigoriev I.V."/>
            <person name="Hibbett D.S."/>
        </authorList>
    </citation>
    <scope>NUCLEOTIDE SEQUENCE [LARGE SCALE GENOMIC DNA]</scope>
    <source>
        <strain evidence="2 3">93-53</strain>
    </source>
</reference>
<feature type="region of interest" description="Disordered" evidence="1">
    <location>
        <begin position="23"/>
        <end position="49"/>
    </location>
</feature>
<organism evidence="2 3">
    <name type="scientific">Laetiporus sulphureus 93-53</name>
    <dbReference type="NCBI Taxonomy" id="1314785"/>
    <lineage>
        <taxon>Eukaryota</taxon>
        <taxon>Fungi</taxon>
        <taxon>Dikarya</taxon>
        <taxon>Basidiomycota</taxon>
        <taxon>Agaricomycotina</taxon>
        <taxon>Agaricomycetes</taxon>
        <taxon>Polyporales</taxon>
        <taxon>Laetiporus</taxon>
    </lineage>
</organism>
<dbReference type="InParanoid" id="A0A165H3S6"/>
<gene>
    <name evidence="2" type="ORF">LAESUDRAFT_670928</name>
</gene>
<dbReference type="EMBL" id="KV427607">
    <property type="protein sequence ID" value="KZT11203.1"/>
    <property type="molecule type" value="Genomic_DNA"/>
</dbReference>
<dbReference type="Proteomes" id="UP000076871">
    <property type="component" value="Unassembled WGS sequence"/>
</dbReference>
<sequence length="231" mass="24633">MMEIDMSVSAGALRASRSMGAASAALVTSTSTKRARSPVSPSAYDRPAKRPLVGDDVSIAIPIARYPHVSEDWVAQTRGLRIASPMLPPGHGPLRSSVEEDSRTVARVDGGGLQDFPLADEDVAMACSPPRLRHGIDALSEPPRPTSVSSCQPELPPHSITPTPVIAPSFHPHASSISAALAAPSHLAPSHHCQDPREAAHMARKQKFTMGPRADCEKCRLGVKGHWMHFD</sequence>
<dbReference type="STRING" id="1314785.A0A165H3S6"/>
<dbReference type="OrthoDB" id="3200438at2759"/>
<accession>A0A165H3S6</accession>